<dbReference type="FunFam" id="2.40.50.40:FF:000034">
    <property type="entry name" value="C-C motif chemokine"/>
    <property type="match status" value="1"/>
</dbReference>
<accession>A0A4W2DTS1</accession>
<evidence type="ECO:0000256" key="5">
    <source>
        <dbReference type="SAM" id="MobiDB-lite"/>
    </source>
</evidence>
<dbReference type="Pfam" id="PF00048">
    <property type="entry name" value="IL8"/>
    <property type="match status" value="1"/>
</dbReference>
<keyword evidence="4" id="KW-0732">Signal</keyword>
<feature type="chain" id="PRO_5021513322" description="C-C motif chemokine" evidence="4">
    <location>
        <begin position="22"/>
        <end position="137"/>
    </location>
</feature>
<keyword evidence="4" id="KW-0145">Chemotaxis</keyword>
<reference evidence="7" key="3">
    <citation type="submission" date="2025-09" db="UniProtKB">
        <authorList>
            <consortium name="Ensembl"/>
        </authorList>
    </citation>
    <scope>IDENTIFICATION</scope>
</reference>
<proteinExistence type="inferred from homology"/>
<dbReference type="InterPro" id="IPR000827">
    <property type="entry name" value="Chemokine_CC_CS"/>
</dbReference>
<dbReference type="PANTHER" id="PTHR12015">
    <property type="entry name" value="SMALL INDUCIBLE CYTOKINE A"/>
    <property type="match status" value="1"/>
</dbReference>
<dbReference type="PROSITE" id="PS00472">
    <property type="entry name" value="SMALL_CYTOKINES_CC"/>
    <property type="match status" value="1"/>
</dbReference>
<dbReference type="GO" id="GO:0061844">
    <property type="term" value="P:antimicrobial humoral immune response mediated by antimicrobial peptide"/>
    <property type="evidence" value="ECO:0007669"/>
    <property type="project" value="TreeGrafter"/>
</dbReference>
<evidence type="ECO:0000313" key="8">
    <source>
        <dbReference type="Proteomes" id="UP000314981"/>
    </source>
</evidence>
<keyword evidence="2 4" id="KW-0202">Cytokine</keyword>
<dbReference type="GO" id="GO:0030335">
    <property type="term" value="P:positive regulation of cell migration"/>
    <property type="evidence" value="ECO:0007669"/>
    <property type="project" value="TreeGrafter"/>
</dbReference>
<dbReference type="CDD" id="cd00272">
    <property type="entry name" value="Chemokine_CC"/>
    <property type="match status" value="1"/>
</dbReference>
<dbReference type="AlphaFoldDB" id="A0A4W2DTS1"/>
<reference evidence="7 8" key="1">
    <citation type="submission" date="2018-11" db="EMBL/GenBank/DDBJ databases">
        <title>Haplotype-resolved cattle genomes.</title>
        <authorList>
            <person name="Low W.Y."/>
            <person name="Tearle R."/>
            <person name="Bickhart D.M."/>
            <person name="Rosen B.D."/>
            <person name="Koren S."/>
            <person name="Rhie A."/>
            <person name="Hiendleder S."/>
            <person name="Phillippy A.M."/>
            <person name="Smith T.P.L."/>
            <person name="Williams J.L."/>
        </authorList>
    </citation>
    <scope>NUCLEOTIDE SEQUENCE [LARGE SCALE GENOMIC DNA]</scope>
</reference>
<dbReference type="SMART" id="SM00199">
    <property type="entry name" value="SCY"/>
    <property type="match status" value="1"/>
</dbReference>
<dbReference type="GO" id="GO:0006954">
    <property type="term" value="P:inflammatory response"/>
    <property type="evidence" value="ECO:0007669"/>
    <property type="project" value="TreeGrafter"/>
</dbReference>
<dbReference type="InterPro" id="IPR039809">
    <property type="entry name" value="Chemokine_b/g/d"/>
</dbReference>
<keyword evidence="8" id="KW-1185">Reference proteome</keyword>
<evidence type="ECO:0000256" key="4">
    <source>
        <dbReference type="RuleBase" id="RU361150"/>
    </source>
</evidence>
<dbReference type="InterPro" id="IPR001811">
    <property type="entry name" value="Chemokine_IL8-like_dom"/>
</dbReference>
<protein>
    <recommendedName>
        <fullName evidence="4">C-C motif chemokine</fullName>
    </recommendedName>
</protein>
<keyword evidence="3" id="KW-1015">Disulfide bond</keyword>
<dbReference type="GO" id="GO:0070098">
    <property type="term" value="P:chemokine-mediated signaling pathway"/>
    <property type="evidence" value="ECO:0007669"/>
    <property type="project" value="TreeGrafter"/>
</dbReference>
<keyword evidence="4" id="KW-0964">Secreted</keyword>
<evidence type="ECO:0000259" key="6">
    <source>
        <dbReference type="SMART" id="SM00199"/>
    </source>
</evidence>
<dbReference type="PANTHER" id="PTHR12015:SF21">
    <property type="entry name" value="C-C MOTIF CHEMOKINE 16"/>
    <property type="match status" value="1"/>
</dbReference>
<dbReference type="GO" id="GO:0008009">
    <property type="term" value="F:chemokine activity"/>
    <property type="evidence" value="ECO:0007669"/>
    <property type="project" value="InterPro"/>
</dbReference>
<dbReference type="SUPFAM" id="SSF54117">
    <property type="entry name" value="Interleukin 8-like chemokines"/>
    <property type="match status" value="1"/>
</dbReference>
<feature type="signal peptide" evidence="4">
    <location>
        <begin position="1"/>
        <end position="21"/>
    </location>
</feature>
<name>A0A4W2DTS1_BOBOX</name>
<dbReference type="Gene3D" id="2.40.50.40">
    <property type="match status" value="1"/>
</dbReference>
<dbReference type="Ensembl" id="ENSBIXT00000012091.1">
    <property type="protein sequence ID" value="ENSBIXP00000027862.1"/>
    <property type="gene ID" value="ENSBIXG00000008829.1"/>
</dbReference>
<dbReference type="InterPro" id="IPR036048">
    <property type="entry name" value="Interleukin_8-like_sf"/>
</dbReference>
<feature type="region of interest" description="Disordered" evidence="5">
    <location>
        <begin position="85"/>
        <end position="137"/>
    </location>
</feature>
<organism evidence="7 8">
    <name type="scientific">Bos indicus x Bos taurus</name>
    <name type="common">Hybrid cattle</name>
    <dbReference type="NCBI Taxonomy" id="30522"/>
    <lineage>
        <taxon>Eukaryota</taxon>
        <taxon>Metazoa</taxon>
        <taxon>Chordata</taxon>
        <taxon>Craniata</taxon>
        <taxon>Vertebrata</taxon>
        <taxon>Euteleostomi</taxon>
        <taxon>Mammalia</taxon>
        <taxon>Eutheria</taxon>
        <taxon>Laurasiatheria</taxon>
        <taxon>Artiodactyla</taxon>
        <taxon>Ruminantia</taxon>
        <taxon>Pecora</taxon>
        <taxon>Bovidae</taxon>
        <taxon>Bovinae</taxon>
        <taxon>Bos</taxon>
    </lineage>
</organism>
<evidence type="ECO:0000313" key="7">
    <source>
        <dbReference type="Ensembl" id="ENSBIXP00000027862.1"/>
    </source>
</evidence>
<dbReference type="Proteomes" id="UP000314981">
    <property type="component" value="Chromosome 19"/>
</dbReference>
<evidence type="ECO:0000256" key="3">
    <source>
        <dbReference type="ARBA" id="ARBA00023157"/>
    </source>
</evidence>
<comment type="subcellular location">
    <subcellularLocation>
        <location evidence="4">Secreted</location>
    </subcellularLocation>
</comment>
<comment type="similarity">
    <text evidence="1 4">Belongs to the intercrine beta (chemokine CC) family.</text>
</comment>
<evidence type="ECO:0000256" key="1">
    <source>
        <dbReference type="ARBA" id="ARBA00010868"/>
    </source>
</evidence>
<dbReference type="GO" id="GO:0048245">
    <property type="term" value="P:eosinophil chemotaxis"/>
    <property type="evidence" value="ECO:0007669"/>
    <property type="project" value="TreeGrafter"/>
</dbReference>
<sequence length="137" mass="15607">MKVSVAALFLLVLTITSVVHSQPKIPESVNPPPNCCLKYHEKVLPRKLVVGYRQALNCHLPAIVFITKRKREVCTDPNNDWVQEYIKDPRLHPRHSRRPSPPSDAPARPERSRPASQQPNHLWLSLASHSLKDSRDS</sequence>
<feature type="domain" description="Chemokine interleukin-8-like" evidence="6">
    <location>
        <begin position="32"/>
        <end position="89"/>
    </location>
</feature>
<evidence type="ECO:0000256" key="2">
    <source>
        <dbReference type="ARBA" id="ARBA00022514"/>
    </source>
</evidence>
<dbReference type="GO" id="GO:0048020">
    <property type="term" value="F:CCR chemokine receptor binding"/>
    <property type="evidence" value="ECO:0007669"/>
    <property type="project" value="TreeGrafter"/>
</dbReference>
<dbReference type="GO" id="GO:0005615">
    <property type="term" value="C:extracellular space"/>
    <property type="evidence" value="ECO:0007669"/>
    <property type="project" value="UniProtKB-KW"/>
</dbReference>
<reference evidence="7" key="2">
    <citation type="submission" date="2025-08" db="UniProtKB">
        <authorList>
            <consortium name="Ensembl"/>
        </authorList>
    </citation>
    <scope>IDENTIFICATION</scope>
</reference>